<name>A0ABP8RVM2_9PSEU</name>
<dbReference type="SUPFAM" id="SSF46689">
    <property type="entry name" value="Homeodomain-like"/>
    <property type="match status" value="1"/>
</dbReference>
<dbReference type="PANTHER" id="PTHR46796">
    <property type="entry name" value="HTH-TYPE TRANSCRIPTIONAL ACTIVATOR RHAS-RELATED"/>
    <property type="match status" value="1"/>
</dbReference>
<evidence type="ECO:0000256" key="2">
    <source>
        <dbReference type="ARBA" id="ARBA00023125"/>
    </source>
</evidence>
<reference evidence="6" key="1">
    <citation type="journal article" date="2019" name="Int. J. Syst. Evol. Microbiol.">
        <title>The Global Catalogue of Microorganisms (GCM) 10K type strain sequencing project: providing services to taxonomists for standard genome sequencing and annotation.</title>
        <authorList>
            <consortium name="The Broad Institute Genomics Platform"/>
            <consortium name="The Broad Institute Genome Sequencing Center for Infectious Disease"/>
            <person name="Wu L."/>
            <person name="Ma J."/>
        </authorList>
    </citation>
    <scope>NUCLEOTIDE SEQUENCE [LARGE SCALE GENOMIC DNA]</scope>
    <source>
        <strain evidence="6">JCM 17906</strain>
    </source>
</reference>
<gene>
    <name evidence="5" type="ORF">GCM10023175_42480</name>
</gene>
<dbReference type="PANTHER" id="PTHR46796:SF15">
    <property type="entry name" value="BLL1074 PROTEIN"/>
    <property type="match status" value="1"/>
</dbReference>
<evidence type="ECO:0000259" key="4">
    <source>
        <dbReference type="PROSITE" id="PS01124"/>
    </source>
</evidence>
<evidence type="ECO:0000256" key="3">
    <source>
        <dbReference type="ARBA" id="ARBA00023163"/>
    </source>
</evidence>
<proteinExistence type="predicted"/>
<sequence>MTAEFVWARPSAALRPLVDLYTGYRTPAAAPGTHMGVPGGHLTLLLCLDGTVDIARTPDPGRSPGSFTSMVGGLHDSPAVIATGPAQTGLQLRLTWLGARTLLGTPASALSGDVVGLGDLIGPRADRLVARLAEAPTWRGRFALLDAALSRLAADARSPDPRPEVARAWARLARTGGTLRIEELAREVGWSRRHLALQFRGETGLTPKSAARVIRFERACDLLRAPHRPALADIAATCGYADQAHLARDFRELAGLTATAWLAERPAR</sequence>
<comment type="caution">
    <text evidence="5">The sequence shown here is derived from an EMBL/GenBank/DDBJ whole genome shotgun (WGS) entry which is preliminary data.</text>
</comment>
<keyword evidence="3" id="KW-0804">Transcription</keyword>
<keyword evidence="6" id="KW-1185">Reference proteome</keyword>
<dbReference type="InterPro" id="IPR018060">
    <property type="entry name" value="HTH_AraC"/>
</dbReference>
<dbReference type="RefSeq" id="WP_345421267.1">
    <property type="nucleotide sequence ID" value="NZ_BAABGT010000066.1"/>
</dbReference>
<dbReference type="SMART" id="SM00342">
    <property type="entry name" value="HTH_ARAC"/>
    <property type="match status" value="1"/>
</dbReference>
<dbReference type="InterPro" id="IPR009057">
    <property type="entry name" value="Homeodomain-like_sf"/>
</dbReference>
<feature type="domain" description="HTH araC/xylS-type" evidence="4">
    <location>
        <begin position="172"/>
        <end position="264"/>
    </location>
</feature>
<evidence type="ECO:0000256" key="1">
    <source>
        <dbReference type="ARBA" id="ARBA00023015"/>
    </source>
</evidence>
<evidence type="ECO:0000313" key="6">
    <source>
        <dbReference type="Proteomes" id="UP001501598"/>
    </source>
</evidence>
<accession>A0ABP8RVM2</accession>
<dbReference type="EMBL" id="BAABGT010000066">
    <property type="protein sequence ID" value="GAA4551174.1"/>
    <property type="molecule type" value="Genomic_DNA"/>
</dbReference>
<keyword evidence="1" id="KW-0805">Transcription regulation</keyword>
<evidence type="ECO:0000313" key="5">
    <source>
        <dbReference type="EMBL" id="GAA4551174.1"/>
    </source>
</evidence>
<keyword evidence="2" id="KW-0238">DNA-binding</keyword>
<dbReference type="InterPro" id="IPR050204">
    <property type="entry name" value="AraC_XylS_family_regulators"/>
</dbReference>
<dbReference type="Pfam" id="PF12833">
    <property type="entry name" value="HTH_18"/>
    <property type="match status" value="1"/>
</dbReference>
<dbReference type="Proteomes" id="UP001501598">
    <property type="component" value="Unassembled WGS sequence"/>
</dbReference>
<organism evidence="5 6">
    <name type="scientific">Pseudonocardia xishanensis</name>
    <dbReference type="NCBI Taxonomy" id="630995"/>
    <lineage>
        <taxon>Bacteria</taxon>
        <taxon>Bacillati</taxon>
        <taxon>Actinomycetota</taxon>
        <taxon>Actinomycetes</taxon>
        <taxon>Pseudonocardiales</taxon>
        <taxon>Pseudonocardiaceae</taxon>
        <taxon>Pseudonocardia</taxon>
    </lineage>
</organism>
<protein>
    <submittedName>
        <fullName evidence="5">AraC family transcriptional regulator</fullName>
    </submittedName>
</protein>
<dbReference type="PROSITE" id="PS01124">
    <property type="entry name" value="HTH_ARAC_FAMILY_2"/>
    <property type="match status" value="1"/>
</dbReference>
<dbReference type="Gene3D" id="1.10.10.60">
    <property type="entry name" value="Homeodomain-like"/>
    <property type="match status" value="1"/>
</dbReference>